<name>A0A090MEF4_9HYPO</name>
<keyword evidence="1" id="KW-1133">Transmembrane helix</keyword>
<dbReference type="AlphaFoldDB" id="A0A090MEF4"/>
<gene>
    <name evidence="2" type="ORF">BN850_0120430</name>
</gene>
<proteinExistence type="predicted"/>
<protein>
    <submittedName>
        <fullName evidence="2">WGS project CBMI000000000 data, contig CS3069_c004356</fullName>
    </submittedName>
</protein>
<evidence type="ECO:0000256" key="1">
    <source>
        <dbReference type="SAM" id="Phobius"/>
    </source>
</evidence>
<keyword evidence="1" id="KW-0812">Transmembrane</keyword>
<organism evidence="2">
    <name type="scientific">Fusarium clavum</name>
    <dbReference type="NCBI Taxonomy" id="2594811"/>
    <lineage>
        <taxon>Eukaryota</taxon>
        <taxon>Fungi</taxon>
        <taxon>Dikarya</taxon>
        <taxon>Ascomycota</taxon>
        <taxon>Pezizomycotina</taxon>
        <taxon>Sordariomycetes</taxon>
        <taxon>Hypocreomycetidae</taxon>
        <taxon>Hypocreales</taxon>
        <taxon>Nectriaceae</taxon>
        <taxon>Fusarium</taxon>
        <taxon>Fusarium incarnatum-equiseti species complex</taxon>
    </lineage>
</organism>
<accession>A0A090MEF4</accession>
<dbReference type="EMBL" id="HG320850">
    <property type="protein sequence ID" value="CEG05963.1"/>
    <property type="molecule type" value="Genomic_DNA"/>
</dbReference>
<feature type="transmembrane region" description="Helical" evidence="1">
    <location>
        <begin position="219"/>
        <end position="249"/>
    </location>
</feature>
<reference evidence="2" key="1">
    <citation type="submission" date="2013-05" db="EMBL/GenBank/DDBJ databases">
        <title>Draft genome sequences of six wheat associated Fusarium spp. isolates.</title>
        <authorList>
            <person name="Moolhuijzen P.M."/>
            <person name="Manners J.M."/>
            <person name="Wilcox S."/>
            <person name="Bellgard M.I."/>
            <person name="Gardiner D.M."/>
        </authorList>
    </citation>
    <scope>NUCLEOTIDE SEQUENCE</scope>
    <source>
        <strain evidence="2">CS3069</strain>
    </source>
</reference>
<sequence>MTEESVKGESPMIAEDTGQWIQTYVTNYSDMGWFNSTQFGVAVEYHFSPEGELQVRWAKIEQYFKPYKGEKLPVMRRVTYTMRHAVAEVGRLVDGLDCSRLFSVQVLSISHKPPADISEGEVSLLAQPEWDFARTLLKAWAEYPQDGVGTILQVAMTLISGTMGLADRDDSDPNYPFARFVPQGTYPFGPEIAVDVETRRDPDLPSPAFIYPYLAADGWMAAGIIIFAAYGFIGIGCFSIMVALIRIYIGVPV</sequence>
<dbReference type="EMBL" id="CBMI010004354">
    <property type="protein sequence ID" value="CEG05533.1"/>
    <property type="molecule type" value="Genomic_DNA"/>
</dbReference>
<evidence type="ECO:0000313" key="2">
    <source>
        <dbReference type="EMBL" id="CEG05533.1"/>
    </source>
</evidence>
<keyword evidence="1" id="KW-0472">Membrane</keyword>